<dbReference type="PIRSF" id="PIRSF000124">
    <property type="entry name" value="UDPglc_GDPman_dh"/>
    <property type="match status" value="1"/>
</dbReference>
<dbReference type="PANTHER" id="PTHR43491:SF2">
    <property type="entry name" value="UDP-N-ACETYL-D-MANNOSAMINE DEHYDROGENASE"/>
    <property type="match status" value="1"/>
</dbReference>
<dbReference type="Pfam" id="PF00984">
    <property type="entry name" value="UDPG_MGDP_dh"/>
    <property type="match status" value="1"/>
</dbReference>
<evidence type="ECO:0000256" key="3">
    <source>
        <dbReference type="ARBA" id="ARBA00023027"/>
    </source>
</evidence>
<comment type="similarity">
    <text evidence="1 4">Belongs to the UDP-glucose/GDP-mannose dehydrogenase family.</text>
</comment>
<dbReference type="InterPro" id="IPR014026">
    <property type="entry name" value="UDP-Glc/GDP-Man_DH_dimer"/>
</dbReference>
<dbReference type="InterPro" id="IPR036291">
    <property type="entry name" value="NAD(P)-bd_dom_sf"/>
</dbReference>
<keyword evidence="3" id="KW-0520">NAD</keyword>
<dbReference type="NCBIfam" id="TIGR03026">
    <property type="entry name" value="NDP-sugDHase"/>
    <property type="match status" value="1"/>
</dbReference>
<evidence type="ECO:0000313" key="7">
    <source>
        <dbReference type="Proteomes" id="UP000298596"/>
    </source>
</evidence>
<dbReference type="Pfam" id="PF03721">
    <property type="entry name" value="UDPG_MGDP_dh_N"/>
    <property type="match status" value="1"/>
</dbReference>
<gene>
    <name evidence="6" type="ORF">D3867_35170</name>
</gene>
<feature type="domain" description="UDP-glucose/GDP-mannose dehydrogenase C-terminal" evidence="5">
    <location>
        <begin position="317"/>
        <end position="418"/>
    </location>
</feature>
<sequence>MTHSRHISVIGLGYVGLPVAVAFGRAGVPVVAFDIDAQRIGALRNGHDHTGEVPDAELAEASLLLTDDPADLARADFHIVTVPTPIDDAHRPDLRPLLAASRTVGRHLKHGDVVVYESTVYPGATEMDCVPVLEAESGLTHGRDFTVGYSPERINPGDREHRFETITKVVSGSDPRTRALVAAVYGSVVKAGVHEAPSIAVAEAAKVIENTQRDVNIALMNELAVIFHRMGIDTRDVLEAAGTKWNFLPFQPGLVGGHCIGVDPYYLTHRAEQLGHNPEVILAGRRINDTMGQYVAQETVKRLLRSRGGQAKPLRVTVLGLTFKEDVPDIRNTRVVDIVSELRGFGVEVAMHDPLAPADEAAREYGLTLTPRAALPPADAVILAVPHAAYRSEGWDLVTSLLKDGCGLVMDVKGMLDRTRKPDGVQLWRL</sequence>
<dbReference type="InterPro" id="IPR017476">
    <property type="entry name" value="UDP-Glc/GDP-Man"/>
</dbReference>
<dbReference type="InterPro" id="IPR014027">
    <property type="entry name" value="UDP-Glc/GDP-Man_DH_C"/>
</dbReference>
<dbReference type="SUPFAM" id="SSF51735">
    <property type="entry name" value="NAD(P)-binding Rossmann-fold domains"/>
    <property type="match status" value="1"/>
</dbReference>
<dbReference type="InterPro" id="IPR028359">
    <property type="entry name" value="UDP_ManNAc/GlcNAc_DH"/>
</dbReference>
<evidence type="ECO:0000256" key="1">
    <source>
        <dbReference type="ARBA" id="ARBA00006601"/>
    </source>
</evidence>
<dbReference type="GO" id="GO:0016616">
    <property type="term" value="F:oxidoreductase activity, acting on the CH-OH group of donors, NAD or NADP as acceptor"/>
    <property type="evidence" value="ECO:0007669"/>
    <property type="project" value="InterPro"/>
</dbReference>
<protein>
    <submittedName>
        <fullName evidence="6">Nucleotide sugar dehydrogenase</fullName>
    </submittedName>
</protein>
<dbReference type="Proteomes" id="UP000298596">
    <property type="component" value="Plasmid p5"/>
</dbReference>
<keyword evidence="6" id="KW-0614">Plasmid</keyword>
<evidence type="ECO:0000256" key="2">
    <source>
        <dbReference type="ARBA" id="ARBA00023002"/>
    </source>
</evidence>
<dbReference type="GO" id="GO:0000271">
    <property type="term" value="P:polysaccharide biosynthetic process"/>
    <property type="evidence" value="ECO:0007669"/>
    <property type="project" value="InterPro"/>
</dbReference>
<dbReference type="PIRSF" id="PIRSF500136">
    <property type="entry name" value="UDP_ManNAc_DH"/>
    <property type="match status" value="1"/>
</dbReference>
<dbReference type="SUPFAM" id="SSF48179">
    <property type="entry name" value="6-phosphogluconate dehydrogenase C-terminal domain-like"/>
    <property type="match status" value="1"/>
</dbReference>
<dbReference type="SUPFAM" id="SSF52413">
    <property type="entry name" value="UDP-glucose/GDP-mannose dehydrogenase C-terminal domain"/>
    <property type="match status" value="1"/>
</dbReference>
<dbReference type="GO" id="GO:0051287">
    <property type="term" value="F:NAD binding"/>
    <property type="evidence" value="ECO:0007669"/>
    <property type="project" value="InterPro"/>
</dbReference>
<dbReference type="InterPro" id="IPR001732">
    <property type="entry name" value="UDP-Glc/GDP-Man_DH_N"/>
</dbReference>
<evidence type="ECO:0000259" key="5">
    <source>
        <dbReference type="SMART" id="SM00984"/>
    </source>
</evidence>
<dbReference type="EMBL" id="CP032335">
    <property type="protein sequence ID" value="QCO07144.1"/>
    <property type="molecule type" value="Genomic_DNA"/>
</dbReference>
<dbReference type="SMART" id="SM00984">
    <property type="entry name" value="UDPG_MGDP_dh_C"/>
    <property type="match status" value="1"/>
</dbReference>
<organism evidence="6 7">
    <name type="scientific">Azospirillum brasilense</name>
    <dbReference type="NCBI Taxonomy" id="192"/>
    <lineage>
        <taxon>Bacteria</taxon>
        <taxon>Pseudomonadati</taxon>
        <taxon>Pseudomonadota</taxon>
        <taxon>Alphaproteobacteria</taxon>
        <taxon>Rhodospirillales</taxon>
        <taxon>Azospirillaceae</taxon>
        <taxon>Azospirillum</taxon>
    </lineage>
</organism>
<evidence type="ECO:0000256" key="4">
    <source>
        <dbReference type="PIRNR" id="PIRNR000124"/>
    </source>
</evidence>
<dbReference type="InterPro" id="IPR036220">
    <property type="entry name" value="UDP-Glc/GDP-Man_DH_C_sf"/>
</dbReference>
<dbReference type="Gene3D" id="3.40.50.720">
    <property type="entry name" value="NAD(P)-binding Rossmann-like Domain"/>
    <property type="match status" value="2"/>
</dbReference>
<dbReference type="GO" id="GO:0016628">
    <property type="term" value="F:oxidoreductase activity, acting on the CH-CH group of donors, NAD or NADP as acceptor"/>
    <property type="evidence" value="ECO:0007669"/>
    <property type="project" value="InterPro"/>
</dbReference>
<name>A0A4D8QBI3_AZOBR</name>
<dbReference type="AlphaFoldDB" id="A0A4D8QBI3"/>
<dbReference type="PANTHER" id="PTHR43491">
    <property type="entry name" value="UDP-N-ACETYL-D-MANNOSAMINE DEHYDROGENASE"/>
    <property type="match status" value="1"/>
</dbReference>
<geneLocation type="plasmid" evidence="6">
    <name>p5</name>
</geneLocation>
<dbReference type="Pfam" id="PF03720">
    <property type="entry name" value="UDPG_MGDP_dh_C"/>
    <property type="match status" value="1"/>
</dbReference>
<dbReference type="InterPro" id="IPR008927">
    <property type="entry name" value="6-PGluconate_DH-like_C_sf"/>
</dbReference>
<evidence type="ECO:0000313" key="6">
    <source>
        <dbReference type="EMBL" id="QCO07144.1"/>
    </source>
</evidence>
<proteinExistence type="inferred from homology"/>
<accession>A0A4D8QBI3</accession>
<reference evidence="6 7" key="1">
    <citation type="submission" date="2018-09" db="EMBL/GenBank/DDBJ databases">
        <title>Whole genome based analysis of evolution and adaptive divergence in Indian and Brazilian strains of Azospirillum brasilense.</title>
        <authorList>
            <person name="Singh C."/>
            <person name="Tripathi A.K."/>
        </authorList>
    </citation>
    <scope>NUCLEOTIDE SEQUENCE [LARGE SCALE GENOMIC DNA]</scope>
    <source>
        <strain evidence="6 7">MTCC4036</strain>
        <plasmid evidence="6 7">p5</plasmid>
    </source>
</reference>
<keyword evidence="2" id="KW-0560">Oxidoreductase</keyword>